<dbReference type="Pfam" id="PF20684">
    <property type="entry name" value="Fung_rhodopsin"/>
    <property type="match status" value="1"/>
</dbReference>
<evidence type="ECO:0000256" key="4">
    <source>
        <dbReference type="ARBA" id="ARBA00023136"/>
    </source>
</evidence>
<feature type="region of interest" description="Disordered" evidence="6">
    <location>
        <begin position="256"/>
        <end position="276"/>
    </location>
</feature>
<evidence type="ECO:0000256" key="7">
    <source>
        <dbReference type="SAM" id="Phobius"/>
    </source>
</evidence>
<comment type="caution">
    <text evidence="9">The sequence shown here is derived from an EMBL/GenBank/DDBJ whole genome shotgun (WGS) entry which is preliminary data.</text>
</comment>
<proteinExistence type="inferred from homology"/>
<keyword evidence="10" id="KW-1185">Reference proteome</keyword>
<feature type="transmembrane region" description="Helical" evidence="7">
    <location>
        <begin position="6"/>
        <end position="23"/>
    </location>
</feature>
<evidence type="ECO:0000256" key="2">
    <source>
        <dbReference type="ARBA" id="ARBA00022692"/>
    </source>
</evidence>
<evidence type="ECO:0000256" key="1">
    <source>
        <dbReference type="ARBA" id="ARBA00004141"/>
    </source>
</evidence>
<name>A0A9P9CZ47_9PLEO</name>
<evidence type="ECO:0000313" key="10">
    <source>
        <dbReference type="Proteomes" id="UP000700596"/>
    </source>
</evidence>
<evidence type="ECO:0000259" key="8">
    <source>
        <dbReference type="Pfam" id="PF20684"/>
    </source>
</evidence>
<feature type="transmembrane region" description="Helical" evidence="7">
    <location>
        <begin position="81"/>
        <end position="102"/>
    </location>
</feature>
<reference evidence="9" key="1">
    <citation type="journal article" date="2021" name="Nat. Commun.">
        <title>Genetic determinants of endophytism in the Arabidopsis root mycobiome.</title>
        <authorList>
            <person name="Mesny F."/>
            <person name="Miyauchi S."/>
            <person name="Thiergart T."/>
            <person name="Pickel B."/>
            <person name="Atanasova L."/>
            <person name="Karlsson M."/>
            <person name="Huettel B."/>
            <person name="Barry K.W."/>
            <person name="Haridas S."/>
            <person name="Chen C."/>
            <person name="Bauer D."/>
            <person name="Andreopoulos W."/>
            <person name="Pangilinan J."/>
            <person name="LaButti K."/>
            <person name="Riley R."/>
            <person name="Lipzen A."/>
            <person name="Clum A."/>
            <person name="Drula E."/>
            <person name="Henrissat B."/>
            <person name="Kohler A."/>
            <person name="Grigoriev I.V."/>
            <person name="Martin F.M."/>
            <person name="Hacquard S."/>
        </authorList>
    </citation>
    <scope>NUCLEOTIDE SEQUENCE</scope>
    <source>
        <strain evidence="9">MPI-CAGE-CH-0243</strain>
    </source>
</reference>
<accession>A0A9P9CZ47</accession>
<evidence type="ECO:0000256" key="5">
    <source>
        <dbReference type="ARBA" id="ARBA00038359"/>
    </source>
</evidence>
<dbReference type="PANTHER" id="PTHR33048:SF160">
    <property type="entry name" value="SAT4 FAMILY MEMBRANE PROTEIN"/>
    <property type="match status" value="1"/>
</dbReference>
<protein>
    <recommendedName>
        <fullName evidence="8">Rhodopsin domain-containing protein</fullName>
    </recommendedName>
</protein>
<evidence type="ECO:0000256" key="6">
    <source>
        <dbReference type="SAM" id="MobiDB-lite"/>
    </source>
</evidence>
<feature type="transmembrane region" description="Helical" evidence="7">
    <location>
        <begin position="30"/>
        <end position="52"/>
    </location>
</feature>
<dbReference type="OrthoDB" id="4682787at2759"/>
<keyword evidence="2 7" id="KW-0812">Transmembrane</keyword>
<keyword evidence="4 7" id="KW-0472">Membrane</keyword>
<keyword evidence="3 7" id="KW-1133">Transmembrane helix</keyword>
<dbReference type="Proteomes" id="UP000700596">
    <property type="component" value="Unassembled WGS sequence"/>
</dbReference>
<comment type="similarity">
    <text evidence="5">Belongs to the SAT4 family.</text>
</comment>
<feature type="transmembrane region" description="Helical" evidence="7">
    <location>
        <begin position="114"/>
        <end position="135"/>
    </location>
</feature>
<sequence length="276" mass="30878">MLYGITITLLKVSILLHWLRIFVPTGQRTVIFWASHILIWTNVVFYATGTLIEIFQCWPREKIWNPLYMGGHCSVDMTKHMIIAGIVNIISDIAILILPHRVIWTLKISSAKKLAMSVLFGIGIFACTTAVVRLIYFMKIVNSEDMVYTTADQSYWSIAEMTAGFLIMGLPSLPKVMKSFVGLPWVNCMIGPIARRVPCVGHPQSNSRRGLPSWYKPKLSVQRNGHFDVSNGDSQQDMVESGRNIIGDGVIGNPTRIDTNADVERLQQSTSGGPIR</sequence>
<dbReference type="PANTHER" id="PTHR33048">
    <property type="entry name" value="PTH11-LIKE INTEGRAL MEMBRANE PROTEIN (AFU_ORTHOLOGUE AFUA_5G11245)"/>
    <property type="match status" value="1"/>
</dbReference>
<dbReference type="AlphaFoldDB" id="A0A9P9CZ47"/>
<gene>
    <name evidence="9" type="ORF">B0J11DRAFT_448958</name>
</gene>
<feature type="domain" description="Rhodopsin" evidence="8">
    <location>
        <begin position="1"/>
        <end position="178"/>
    </location>
</feature>
<organism evidence="9 10">
    <name type="scientific">Dendryphion nanum</name>
    <dbReference type="NCBI Taxonomy" id="256645"/>
    <lineage>
        <taxon>Eukaryota</taxon>
        <taxon>Fungi</taxon>
        <taxon>Dikarya</taxon>
        <taxon>Ascomycota</taxon>
        <taxon>Pezizomycotina</taxon>
        <taxon>Dothideomycetes</taxon>
        <taxon>Pleosporomycetidae</taxon>
        <taxon>Pleosporales</taxon>
        <taxon>Torulaceae</taxon>
        <taxon>Dendryphion</taxon>
    </lineage>
</organism>
<comment type="subcellular location">
    <subcellularLocation>
        <location evidence="1">Membrane</location>
        <topology evidence="1">Multi-pass membrane protein</topology>
    </subcellularLocation>
</comment>
<evidence type="ECO:0000256" key="3">
    <source>
        <dbReference type="ARBA" id="ARBA00022989"/>
    </source>
</evidence>
<dbReference type="GO" id="GO:0016020">
    <property type="term" value="C:membrane"/>
    <property type="evidence" value="ECO:0007669"/>
    <property type="project" value="UniProtKB-SubCell"/>
</dbReference>
<dbReference type="InterPro" id="IPR049326">
    <property type="entry name" value="Rhodopsin_dom_fungi"/>
</dbReference>
<feature type="compositionally biased region" description="Polar residues" evidence="6">
    <location>
        <begin position="266"/>
        <end position="276"/>
    </location>
</feature>
<dbReference type="InterPro" id="IPR052337">
    <property type="entry name" value="SAT4-like"/>
</dbReference>
<dbReference type="EMBL" id="JAGMWT010000032">
    <property type="protein sequence ID" value="KAH7109481.1"/>
    <property type="molecule type" value="Genomic_DNA"/>
</dbReference>
<evidence type="ECO:0000313" key="9">
    <source>
        <dbReference type="EMBL" id="KAH7109481.1"/>
    </source>
</evidence>